<evidence type="ECO:0000313" key="1">
    <source>
        <dbReference type="EMBL" id="RSL29455.1"/>
    </source>
</evidence>
<name>A0A3R9P2A2_9BACI</name>
<sequence length="116" mass="12361">MPPTPGTGGGRGAVQRCCAVRTLIPLMCVKQGRRGVWWTLVPLIGGETVKMVRTVVFSGTNVRERVEIGENEGNNGTPVRAATWLAGPRAVSIRDTWSSMLQKGSPPCTVMEGGVL</sequence>
<dbReference type="RefSeq" id="WP_125562507.1">
    <property type="nucleotide sequence ID" value="NZ_RBVX01000066.1"/>
</dbReference>
<protein>
    <submittedName>
        <fullName evidence="1">Uncharacterized protein</fullName>
    </submittedName>
</protein>
<organism evidence="1 2">
    <name type="scientific">Salibacterium salarium</name>
    <dbReference type="NCBI Taxonomy" id="284579"/>
    <lineage>
        <taxon>Bacteria</taxon>
        <taxon>Bacillati</taxon>
        <taxon>Bacillota</taxon>
        <taxon>Bacilli</taxon>
        <taxon>Bacillales</taxon>
        <taxon>Bacillaceae</taxon>
    </lineage>
</organism>
<comment type="caution">
    <text evidence="1">The sequence shown here is derived from an EMBL/GenBank/DDBJ whole genome shotgun (WGS) entry which is preliminary data.</text>
</comment>
<accession>A0A3R9P2A2</accession>
<keyword evidence="2" id="KW-1185">Reference proteome</keyword>
<dbReference type="EMBL" id="RBVX01000066">
    <property type="protein sequence ID" value="RSL29455.1"/>
    <property type="molecule type" value="Genomic_DNA"/>
</dbReference>
<dbReference type="Proteomes" id="UP000275076">
    <property type="component" value="Unassembled WGS sequence"/>
</dbReference>
<gene>
    <name evidence="1" type="ORF">D7Z54_31145</name>
</gene>
<dbReference type="AlphaFoldDB" id="A0A3R9P2A2"/>
<evidence type="ECO:0000313" key="2">
    <source>
        <dbReference type="Proteomes" id="UP000275076"/>
    </source>
</evidence>
<proteinExistence type="predicted"/>
<reference evidence="1 2" key="1">
    <citation type="submission" date="2018-10" db="EMBL/GenBank/DDBJ databases">
        <title>Draft genome sequence of Bacillus salarius IM0101, isolated from a hypersaline soil in Inner Mongolia, China.</title>
        <authorList>
            <person name="Yamprayoonswat W."/>
            <person name="Boonvisut S."/>
            <person name="Jumpathong W."/>
            <person name="Sittihan S."/>
            <person name="Ruangsuj P."/>
            <person name="Wanthongcharoen S."/>
            <person name="Thongpramul N."/>
            <person name="Pimmason S."/>
            <person name="Yu B."/>
            <person name="Yasawong M."/>
        </authorList>
    </citation>
    <scope>NUCLEOTIDE SEQUENCE [LARGE SCALE GENOMIC DNA]</scope>
    <source>
        <strain evidence="1 2">IM0101</strain>
    </source>
</reference>